<proteinExistence type="predicted"/>
<dbReference type="EMBL" id="WKED01000055">
    <property type="protein sequence ID" value="MCF5109696.1"/>
    <property type="molecule type" value="Genomic_DNA"/>
</dbReference>
<dbReference type="Proteomes" id="UP000814003">
    <property type="component" value="Unassembled WGS sequence"/>
</dbReference>
<organism evidence="1 2">
    <name type="scientific">Pseudomonas gessardii</name>
    <dbReference type="NCBI Taxonomy" id="78544"/>
    <lineage>
        <taxon>Bacteria</taxon>
        <taxon>Pseudomonadati</taxon>
        <taxon>Pseudomonadota</taxon>
        <taxon>Gammaproteobacteria</taxon>
        <taxon>Pseudomonadales</taxon>
        <taxon>Pseudomonadaceae</taxon>
        <taxon>Pseudomonas</taxon>
    </lineage>
</organism>
<evidence type="ECO:0000313" key="1">
    <source>
        <dbReference type="EMBL" id="MCF5109696.1"/>
    </source>
</evidence>
<sequence length="81" mass="8928">MLICPGCRYHGGAHKSERYAFAAWGLVNDDDLSRHRCAQASPPRFFQRSRAWGCRCGCGLEVAGIATIEGARASWESAVRE</sequence>
<keyword evidence="2" id="KW-1185">Reference proteome</keyword>
<comment type="caution">
    <text evidence="1">The sequence shown here is derived from an EMBL/GenBank/DDBJ whole genome shotgun (WGS) entry which is preliminary data.</text>
</comment>
<accession>A0ABS9FBG4</accession>
<dbReference type="RefSeq" id="WP_236310158.1">
    <property type="nucleotide sequence ID" value="NZ_WKED01000055.1"/>
</dbReference>
<gene>
    <name evidence="1" type="ORF">GIW56_22970</name>
</gene>
<protein>
    <submittedName>
        <fullName evidence="1">Uncharacterized protein</fullName>
    </submittedName>
</protein>
<reference evidence="1 2" key="1">
    <citation type="submission" date="2019-11" db="EMBL/GenBank/DDBJ databases">
        <title>Epiphytic Pseudomonas syringae from cherry orchards.</title>
        <authorList>
            <person name="Hulin M.T."/>
        </authorList>
    </citation>
    <scope>NUCLEOTIDE SEQUENCE [LARGE SCALE GENOMIC DNA]</scope>
    <source>
        <strain evidence="1 2">PA-6-5B</strain>
    </source>
</reference>
<evidence type="ECO:0000313" key="2">
    <source>
        <dbReference type="Proteomes" id="UP000814003"/>
    </source>
</evidence>
<name>A0ABS9FBG4_9PSED</name>